<dbReference type="EMBL" id="MT143026">
    <property type="protein sequence ID" value="QJA91948.1"/>
    <property type="molecule type" value="Genomic_DNA"/>
</dbReference>
<dbReference type="Pfam" id="PF02732">
    <property type="entry name" value="ERCC4"/>
    <property type="match status" value="1"/>
</dbReference>
<accession>A0A6M3LFX7</accession>
<organism evidence="2">
    <name type="scientific">viral metagenome</name>
    <dbReference type="NCBI Taxonomy" id="1070528"/>
    <lineage>
        <taxon>unclassified sequences</taxon>
        <taxon>metagenomes</taxon>
        <taxon>organismal metagenomes</taxon>
    </lineage>
</organism>
<dbReference type="InterPro" id="IPR006166">
    <property type="entry name" value="ERCC4_domain"/>
</dbReference>
<dbReference type="Gene3D" id="3.40.50.10130">
    <property type="match status" value="1"/>
</dbReference>
<dbReference type="GO" id="GO:0004518">
    <property type="term" value="F:nuclease activity"/>
    <property type="evidence" value="ECO:0007669"/>
    <property type="project" value="InterPro"/>
</dbReference>
<dbReference type="Gene3D" id="1.10.150.20">
    <property type="entry name" value="5' to 3' exonuclease, C-terminal subdomain"/>
    <property type="match status" value="1"/>
</dbReference>
<proteinExistence type="predicted"/>
<gene>
    <name evidence="2" type="ORF">MM415B03226_0004</name>
</gene>
<name>A0A6M3LFX7_9ZZZZ</name>
<dbReference type="GO" id="GO:0003677">
    <property type="term" value="F:DNA binding"/>
    <property type="evidence" value="ECO:0007669"/>
    <property type="project" value="InterPro"/>
</dbReference>
<feature type="domain" description="ERCC4" evidence="1">
    <location>
        <begin position="4"/>
        <end position="60"/>
    </location>
</feature>
<reference evidence="2" key="1">
    <citation type="submission" date="2020-03" db="EMBL/GenBank/DDBJ databases">
        <title>The deep terrestrial virosphere.</title>
        <authorList>
            <person name="Holmfeldt K."/>
            <person name="Nilsson E."/>
            <person name="Simone D."/>
            <person name="Lopez-Fernandez M."/>
            <person name="Wu X."/>
            <person name="de Brujin I."/>
            <person name="Lundin D."/>
            <person name="Andersson A."/>
            <person name="Bertilsson S."/>
            <person name="Dopson M."/>
        </authorList>
    </citation>
    <scope>NUCLEOTIDE SEQUENCE</scope>
    <source>
        <strain evidence="2">MM415B03226</strain>
    </source>
</reference>
<dbReference type="InterPro" id="IPR010994">
    <property type="entry name" value="RuvA_2-like"/>
</dbReference>
<protein>
    <submittedName>
        <fullName evidence="2">Putative nuclease</fullName>
    </submittedName>
</protein>
<dbReference type="AlphaFoldDB" id="A0A6M3LFX7"/>
<evidence type="ECO:0000259" key="1">
    <source>
        <dbReference type="Pfam" id="PF02732"/>
    </source>
</evidence>
<dbReference type="SUPFAM" id="SSF47781">
    <property type="entry name" value="RuvA domain 2-like"/>
    <property type="match status" value="1"/>
</dbReference>
<evidence type="ECO:0000313" key="2">
    <source>
        <dbReference type="EMBL" id="QJA91948.1"/>
    </source>
</evidence>
<sequence length="207" mass="23319">MDSSDYAFLDRHNEPVGIERCEVGNLIQKLRSGELEEQLYRCQDSFSTVILLTEGVYDQYGGLVAIHKVGGRGYFRAMIYPQTRYDWVQAVKVRLSELGVELIDSPNFQCTMVIVKAIYSQHTKTETEHTLFKRTRAVVMPTKLTSDPAVGRLMGLAKRFPEKVAIRLIHQFGSIWGVIHADDSELLQVEGMGKGLLAKLKEGVGKE</sequence>